<dbReference type="GO" id="GO:0008107">
    <property type="term" value="F:galactoside 2-alpha-L-fucosyltransferase activity"/>
    <property type="evidence" value="ECO:0007669"/>
    <property type="project" value="InterPro"/>
</dbReference>
<evidence type="ECO:0000256" key="1">
    <source>
        <dbReference type="ARBA" id="ARBA00022676"/>
    </source>
</evidence>
<keyword evidence="1" id="KW-0328">Glycosyltransferase</keyword>
<dbReference type="PANTHER" id="PTHR11927:SF9">
    <property type="entry name" value="L-FUCOSYLTRANSFERASE"/>
    <property type="match status" value="1"/>
</dbReference>
<dbReference type="GO" id="GO:0005975">
    <property type="term" value="P:carbohydrate metabolic process"/>
    <property type="evidence" value="ECO:0007669"/>
    <property type="project" value="InterPro"/>
</dbReference>
<sequence>MIIINDKPGQLCNQLWSYAPFIASSLEHQNTFVTLYFEDNFYLFENLNRFENIKFGWFRKGKIDVYFRKVLLRYIRVIPDGVLKIFNIHVDKVNWKAENWGDNLINKKNSIVFLGAGCHKKNNLFLTKYHSEIIQIFEPKKIYKQKVDHEFSEKLKKFDTVVGVHIRRGDYKNFLDGIYYFDNKVYLKAIETIKNQLAKKVVFLLCSNEKLDLSFYSNFDIFQISEPNSISDLYALSCCNYIIGPPSTYSMWASYYGKVPLKFIKHPEEPINLKDFSEIVAQDTFANGNLLIHDATS</sequence>
<protein>
    <submittedName>
        <fullName evidence="3">Glycosyl transferase family 11</fullName>
    </submittedName>
</protein>
<dbReference type="Pfam" id="PF01531">
    <property type="entry name" value="Glyco_transf_11"/>
    <property type="match status" value="1"/>
</dbReference>
<proteinExistence type="predicted"/>
<keyword evidence="2 3" id="KW-0808">Transferase</keyword>
<evidence type="ECO:0000313" key="3">
    <source>
        <dbReference type="EMBL" id="SDG42189.1"/>
    </source>
</evidence>
<reference evidence="4" key="1">
    <citation type="submission" date="2016-10" db="EMBL/GenBank/DDBJ databases">
        <authorList>
            <person name="Varghese N."/>
            <person name="Submissions S."/>
        </authorList>
    </citation>
    <scope>NUCLEOTIDE SEQUENCE [LARGE SCALE GENOMIC DNA]</scope>
    <source>
        <strain evidence="4">DSM 17933</strain>
    </source>
</reference>
<evidence type="ECO:0000256" key="2">
    <source>
        <dbReference type="ARBA" id="ARBA00022679"/>
    </source>
</evidence>
<dbReference type="RefSeq" id="WP_090499279.1">
    <property type="nucleotide sequence ID" value="NZ_FNCH01000006.1"/>
</dbReference>
<dbReference type="STRING" id="405671.SAMN05421827_106165"/>
<keyword evidence="4" id="KW-1185">Reference proteome</keyword>
<accession>A0A1G7U558</accession>
<dbReference type="EMBL" id="FNCH01000006">
    <property type="protein sequence ID" value="SDG42189.1"/>
    <property type="molecule type" value="Genomic_DNA"/>
</dbReference>
<organism evidence="3 4">
    <name type="scientific">Pedobacter terrae</name>
    <dbReference type="NCBI Taxonomy" id="405671"/>
    <lineage>
        <taxon>Bacteria</taxon>
        <taxon>Pseudomonadati</taxon>
        <taxon>Bacteroidota</taxon>
        <taxon>Sphingobacteriia</taxon>
        <taxon>Sphingobacteriales</taxon>
        <taxon>Sphingobacteriaceae</taxon>
        <taxon>Pedobacter</taxon>
    </lineage>
</organism>
<name>A0A1G7U558_9SPHI</name>
<dbReference type="AlphaFoldDB" id="A0A1G7U558"/>
<dbReference type="PANTHER" id="PTHR11927">
    <property type="entry name" value="GALACTOSIDE 2-L-FUCOSYLTRANSFERASE"/>
    <property type="match status" value="1"/>
</dbReference>
<dbReference type="Proteomes" id="UP000199643">
    <property type="component" value="Unassembled WGS sequence"/>
</dbReference>
<dbReference type="InterPro" id="IPR002516">
    <property type="entry name" value="Glyco_trans_11"/>
</dbReference>
<evidence type="ECO:0000313" key="4">
    <source>
        <dbReference type="Proteomes" id="UP000199643"/>
    </source>
</evidence>
<dbReference type="Gene3D" id="3.40.50.11350">
    <property type="match status" value="2"/>
</dbReference>
<gene>
    <name evidence="3" type="ORF">SAMN05421827_106165</name>
</gene>
<dbReference type="GO" id="GO:0016020">
    <property type="term" value="C:membrane"/>
    <property type="evidence" value="ECO:0007669"/>
    <property type="project" value="InterPro"/>
</dbReference>
<dbReference type="OrthoDB" id="639736at2"/>